<reference evidence="9 10" key="1">
    <citation type="submission" date="2017-11" db="EMBL/GenBank/DDBJ databases">
        <title>De novo assembly and phasing of dikaryotic genomes from two isolates of Puccinia coronata f. sp. avenae, the causal agent of oat crown rust.</title>
        <authorList>
            <person name="Miller M.E."/>
            <person name="Zhang Y."/>
            <person name="Omidvar V."/>
            <person name="Sperschneider J."/>
            <person name="Schwessinger B."/>
            <person name="Raley C."/>
            <person name="Palmer J.M."/>
            <person name="Garnica D."/>
            <person name="Upadhyaya N."/>
            <person name="Rathjen J."/>
            <person name="Taylor J.M."/>
            <person name="Park R.F."/>
            <person name="Dodds P.N."/>
            <person name="Hirsch C.D."/>
            <person name="Kianian S.F."/>
            <person name="Figueroa M."/>
        </authorList>
    </citation>
    <scope>NUCLEOTIDE SEQUENCE [LARGE SCALE GENOMIC DNA]</scope>
    <source>
        <strain evidence="9">12SD80</strain>
    </source>
</reference>
<feature type="active site" evidence="6">
    <location>
        <position position="182"/>
    </location>
</feature>
<dbReference type="GO" id="GO:0004252">
    <property type="term" value="F:serine-type endopeptidase activity"/>
    <property type="evidence" value="ECO:0007669"/>
    <property type="project" value="UniProtKB-EC"/>
</dbReference>
<accession>A0A2N5RWT5</accession>
<dbReference type="PANTHER" id="PTHR10381">
    <property type="entry name" value="ATP-DEPENDENT CLP PROTEASE PROTEOLYTIC SUBUNIT"/>
    <property type="match status" value="1"/>
</dbReference>
<evidence type="ECO:0000256" key="7">
    <source>
        <dbReference type="RuleBase" id="RU000549"/>
    </source>
</evidence>
<dbReference type="InterPro" id="IPR029045">
    <property type="entry name" value="ClpP/crotonase-like_dom_sf"/>
</dbReference>
<evidence type="ECO:0000256" key="6">
    <source>
        <dbReference type="PROSITE-ProRule" id="PRU10086"/>
    </source>
</evidence>
<dbReference type="InterPro" id="IPR018215">
    <property type="entry name" value="ClpP_Ser_AS"/>
</dbReference>
<dbReference type="Pfam" id="PF00574">
    <property type="entry name" value="CLP_protease"/>
    <property type="match status" value="1"/>
</dbReference>
<dbReference type="NCBIfam" id="NF001368">
    <property type="entry name" value="PRK00277.1"/>
    <property type="match status" value="1"/>
</dbReference>
<comment type="similarity">
    <text evidence="1 8">Belongs to the peptidase S14 family.</text>
</comment>
<name>A0A2N5RWT5_9BASI</name>
<comment type="caution">
    <text evidence="9">The sequence shown here is derived from an EMBL/GenBank/DDBJ whole genome shotgun (WGS) entry which is preliminary data.</text>
</comment>
<dbReference type="GO" id="GO:0051117">
    <property type="term" value="F:ATPase binding"/>
    <property type="evidence" value="ECO:0007669"/>
    <property type="project" value="TreeGrafter"/>
</dbReference>
<evidence type="ECO:0000256" key="3">
    <source>
        <dbReference type="ARBA" id="ARBA00022801"/>
    </source>
</evidence>
<sequence length="266" mass="28939">MASVRISNLLSGTVKTSTGCSHTFFPWRASSAGGPRSRRRLSNSPQFKGSGLVPMVVEREGRGGERAFDIFSRLLRERVIFVGGEINDADANLIVAQLLYLEAESPDPIEVNNLEILATQSRRNSPGGSVTAGLAIYDTMQYIRSPVHTICIGQACSMGSILLGAGAKGFRKALPNSTIMIHQPSGGSSGQASDMAIRANEILRLKKRLIEIYAKHCGKEEESQMDRCSRFEQALERDKFMDGENAKAFGIIDQVVASRSAESKDK</sequence>
<evidence type="ECO:0000256" key="5">
    <source>
        <dbReference type="PROSITE-ProRule" id="PRU10085"/>
    </source>
</evidence>
<dbReference type="PROSITE" id="PS00381">
    <property type="entry name" value="CLP_PROTEASE_SER"/>
    <property type="match status" value="1"/>
</dbReference>
<feature type="active site" evidence="5">
    <location>
        <position position="157"/>
    </location>
</feature>
<dbReference type="Proteomes" id="UP000235392">
    <property type="component" value="Unassembled WGS sequence"/>
</dbReference>
<dbReference type="Gene3D" id="3.90.226.10">
    <property type="entry name" value="2-enoyl-CoA Hydratase, Chain A, domain 1"/>
    <property type="match status" value="1"/>
</dbReference>
<dbReference type="InterPro" id="IPR033135">
    <property type="entry name" value="ClpP_His_AS"/>
</dbReference>
<dbReference type="AlphaFoldDB" id="A0A2N5RWT5"/>
<dbReference type="HAMAP" id="MF_00444">
    <property type="entry name" value="ClpP"/>
    <property type="match status" value="1"/>
</dbReference>
<keyword evidence="3 7" id="KW-0378">Hydrolase</keyword>
<keyword evidence="4 7" id="KW-0720">Serine protease</keyword>
<evidence type="ECO:0000256" key="2">
    <source>
        <dbReference type="ARBA" id="ARBA00022670"/>
    </source>
</evidence>
<organism evidence="9 10">
    <name type="scientific">Puccinia coronata f. sp. avenae</name>
    <dbReference type="NCBI Taxonomy" id="200324"/>
    <lineage>
        <taxon>Eukaryota</taxon>
        <taxon>Fungi</taxon>
        <taxon>Dikarya</taxon>
        <taxon>Basidiomycota</taxon>
        <taxon>Pucciniomycotina</taxon>
        <taxon>Pucciniomycetes</taxon>
        <taxon>Pucciniales</taxon>
        <taxon>Pucciniaceae</taxon>
        <taxon>Puccinia</taxon>
    </lineage>
</organism>
<dbReference type="InterPro" id="IPR001907">
    <property type="entry name" value="ClpP"/>
</dbReference>
<evidence type="ECO:0000256" key="1">
    <source>
        <dbReference type="ARBA" id="ARBA00007039"/>
    </source>
</evidence>
<proteinExistence type="inferred from homology"/>
<dbReference type="EC" id="3.4.21.92" evidence="7"/>
<evidence type="ECO:0000313" key="10">
    <source>
        <dbReference type="Proteomes" id="UP000235392"/>
    </source>
</evidence>
<evidence type="ECO:0000313" key="9">
    <source>
        <dbReference type="EMBL" id="PLW05423.1"/>
    </source>
</evidence>
<dbReference type="CDD" id="cd07017">
    <property type="entry name" value="S14_ClpP_2"/>
    <property type="match status" value="1"/>
</dbReference>
<dbReference type="PRINTS" id="PR00127">
    <property type="entry name" value="CLPPROTEASEP"/>
</dbReference>
<dbReference type="PROSITE" id="PS00382">
    <property type="entry name" value="CLP_PROTEASE_HIS"/>
    <property type="match status" value="1"/>
</dbReference>
<dbReference type="PANTHER" id="PTHR10381:SF11">
    <property type="entry name" value="ATP-DEPENDENT CLP PROTEASE PROTEOLYTIC SUBUNIT, MITOCHONDRIAL"/>
    <property type="match status" value="1"/>
</dbReference>
<dbReference type="FunFam" id="3.90.226.10:FF:000001">
    <property type="entry name" value="ATP-dependent Clp protease proteolytic subunit"/>
    <property type="match status" value="1"/>
</dbReference>
<dbReference type="EMBL" id="PGCI01001344">
    <property type="protein sequence ID" value="PLW05423.1"/>
    <property type="molecule type" value="Genomic_DNA"/>
</dbReference>
<protein>
    <recommendedName>
        <fullName evidence="8">ATP-dependent Clp protease proteolytic subunit</fullName>
        <ecNumber evidence="7">3.4.21.92</ecNumber>
    </recommendedName>
</protein>
<dbReference type="GO" id="GO:0004176">
    <property type="term" value="F:ATP-dependent peptidase activity"/>
    <property type="evidence" value="ECO:0007669"/>
    <property type="project" value="InterPro"/>
</dbReference>
<gene>
    <name evidence="9" type="ORF">PCASD_25265</name>
</gene>
<dbReference type="GO" id="GO:0006515">
    <property type="term" value="P:protein quality control for misfolded or incompletely synthesized proteins"/>
    <property type="evidence" value="ECO:0007669"/>
    <property type="project" value="TreeGrafter"/>
</dbReference>
<keyword evidence="2 7" id="KW-0645">Protease</keyword>
<evidence type="ECO:0000256" key="8">
    <source>
        <dbReference type="RuleBase" id="RU003567"/>
    </source>
</evidence>
<dbReference type="InterPro" id="IPR023562">
    <property type="entry name" value="ClpP/TepA"/>
</dbReference>
<dbReference type="SUPFAM" id="SSF52096">
    <property type="entry name" value="ClpP/crotonase"/>
    <property type="match status" value="1"/>
</dbReference>
<evidence type="ECO:0000256" key="4">
    <source>
        <dbReference type="ARBA" id="ARBA00022825"/>
    </source>
</evidence>
<dbReference type="GO" id="GO:0009368">
    <property type="term" value="C:endopeptidase Clp complex"/>
    <property type="evidence" value="ECO:0007669"/>
    <property type="project" value="TreeGrafter"/>
</dbReference>